<keyword evidence="2" id="KW-0812">Transmembrane</keyword>
<keyword evidence="2" id="KW-1134">Transmembrane beta strand</keyword>
<feature type="chain" id="PRO_5044999980" evidence="2">
    <location>
        <begin position="24"/>
        <end position="461"/>
    </location>
</feature>
<organism evidence="4 5">
    <name type="scientific">Steroidobacter flavus</name>
    <dbReference type="NCBI Taxonomy" id="1842136"/>
    <lineage>
        <taxon>Bacteria</taxon>
        <taxon>Pseudomonadati</taxon>
        <taxon>Pseudomonadota</taxon>
        <taxon>Gammaproteobacteria</taxon>
        <taxon>Steroidobacterales</taxon>
        <taxon>Steroidobacteraceae</taxon>
        <taxon>Steroidobacter</taxon>
    </lineage>
</organism>
<dbReference type="EMBL" id="JBHSDU010000001">
    <property type="protein sequence ID" value="MFC4307764.1"/>
    <property type="molecule type" value="Genomic_DNA"/>
</dbReference>
<dbReference type="NCBIfam" id="TIGR01845">
    <property type="entry name" value="outer_NodT"/>
    <property type="match status" value="1"/>
</dbReference>
<feature type="coiled-coil region" evidence="3">
    <location>
        <begin position="382"/>
        <end position="409"/>
    </location>
</feature>
<accession>A0ABV8SMQ7</accession>
<dbReference type="PROSITE" id="PS51257">
    <property type="entry name" value="PROKAR_LIPOPROTEIN"/>
    <property type="match status" value="1"/>
</dbReference>
<keyword evidence="5" id="KW-1185">Reference proteome</keyword>
<keyword evidence="2" id="KW-0449">Lipoprotein</keyword>
<protein>
    <submittedName>
        <fullName evidence="4">Efflux transporter outer membrane subunit</fullName>
    </submittedName>
</protein>
<dbReference type="Proteomes" id="UP001595904">
    <property type="component" value="Unassembled WGS sequence"/>
</dbReference>
<dbReference type="PANTHER" id="PTHR30203">
    <property type="entry name" value="OUTER MEMBRANE CATION EFFLUX PROTEIN"/>
    <property type="match status" value="1"/>
</dbReference>
<keyword evidence="2" id="KW-0564">Palmitate</keyword>
<feature type="signal peptide" evidence="2">
    <location>
        <begin position="1"/>
        <end position="23"/>
    </location>
</feature>
<reference evidence="5" key="1">
    <citation type="journal article" date="2019" name="Int. J. Syst. Evol. Microbiol.">
        <title>The Global Catalogue of Microorganisms (GCM) 10K type strain sequencing project: providing services to taxonomists for standard genome sequencing and annotation.</title>
        <authorList>
            <consortium name="The Broad Institute Genomics Platform"/>
            <consortium name="The Broad Institute Genome Sequencing Center for Infectious Disease"/>
            <person name="Wu L."/>
            <person name="Ma J."/>
        </authorList>
    </citation>
    <scope>NUCLEOTIDE SEQUENCE [LARGE SCALE GENOMIC DNA]</scope>
    <source>
        <strain evidence="5">CGMCC 1.10759</strain>
    </source>
</reference>
<evidence type="ECO:0000313" key="4">
    <source>
        <dbReference type="EMBL" id="MFC4307764.1"/>
    </source>
</evidence>
<dbReference type="Pfam" id="PF02321">
    <property type="entry name" value="OEP"/>
    <property type="match status" value="2"/>
</dbReference>
<dbReference type="InterPro" id="IPR003423">
    <property type="entry name" value="OMP_efflux"/>
</dbReference>
<comment type="similarity">
    <text evidence="1 2">Belongs to the outer membrane factor (OMF) (TC 1.B.17) family.</text>
</comment>
<name>A0ABV8SMQ7_9GAMM</name>
<dbReference type="InterPro" id="IPR010131">
    <property type="entry name" value="MdtP/NodT-like"/>
</dbReference>
<evidence type="ECO:0000313" key="5">
    <source>
        <dbReference type="Proteomes" id="UP001595904"/>
    </source>
</evidence>
<evidence type="ECO:0000256" key="2">
    <source>
        <dbReference type="RuleBase" id="RU362097"/>
    </source>
</evidence>
<dbReference type="Gene3D" id="1.20.1600.10">
    <property type="entry name" value="Outer membrane efflux proteins (OEP)"/>
    <property type="match status" value="1"/>
</dbReference>
<dbReference type="SUPFAM" id="SSF56954">
    <property type="entry name" value="Outer membrane efflux proteins (OEP)"/>
    <property type="match status" value="1"/>
</dbReference>
<proteinExistence type="inferred from homology"/>
<dbReference type="Gene3D" id="2.20.200.10">
    <property type="entry name" value="Outer membrane efflux proteins (OEP)"/>
    <property type="match status" value="1"/>
</dbReference>
<comment type="caution">
    <text evidence="4">The sequence shown here is derived from an EMBL/GenBank/DDBJ whole genome shotgun (WGS) entry which is preliminary data.</text>
</comment>
<keyword evidence="2" id="KW-0732">Signal</keyword>
<dbReference type="PANTHER" id="PTHR30203:SF33">
    <property type="entry name" value="BLR4455 PROTEIN"/>
    <property type="match status" value="1"/>
</dbReference>
<comment type="subcellular location">
    <subcellularLocation>
        <location evidence="2">Cell outer membrane</location>
        <topology evidence="2">Lipid-anchor</topology>
    </subcellularLocation>
</comment>
<evidence type="ECO:0000256" key="3">
    <source>
        <dbReference type="SAM" id="Coils"/>
    </source>
</evidence>
<keyword evidence="3" id="KW-0175">Coiled coil</keyword>
<gene>
    <name evidence="4" type="ORF">ACFPN2_01605</name>
</gene>
<dbReference type="RefSeq" id="WP_380594302.1">
    <property type="nucleotide sequence ID" value="NZ_JBHSDU010000001.1"/>
</dbReference>
<sequence length="461" mass="49004">MNRSSLLPMLVALVCALSGCVLSDRPPPPGAAIQPPQQWRVSTGPTVAIEREWWHLYGDPVLDQLIERALANNADVAIAAARVREAQAQERQTRSRLYPSLDLAVGGARARSLSAFGTPSTGSSVEPQLQAAWEVDLFGQVRNLAGAARQQYFASEAAHDAALLSVASATASAYITLCALDARLKVTRETLGARTEALHIAESRARVGYSSRLDLAQAQAEYESTAQSVPQLELAIAQQENALSTLIGAPPGTIERGVALSALHIPPIPEGLPAEVLRRRPDVAQAEYQLAASDLSLAASRKAFLPKLQLTGAAGAVFASGLEDDPISLFSIGASVLAPIFDGGLASAQRDEAAAVRDQAAYNYRATVLDALSEVENGLIALQRLAEQAEHVEAQRNALAEALRHATNRYRAGYSPFLDQLDAQRGLLSAELAMVQIQADGLNASVNLYRAMGGGWQPAER</sequence>
<evidence type="ECO:0000256" key="1">
    <source>
        <dbReference type="ARBA" id="ARBA00007613"/>
    </source>
</evidence>
<keyword evidence="2" id="KW-0472">Membrane</keyword>